<name>A0ABR3QXY5_9PLEO</name>
<evidence type="ECO:0000313" key="3">
    <source>
        <dbReference type="Proteomes" id="UP001521785"/>
    </source>
</evidence>
<feature type="compositionally biased region" description="Polar residues" evidence="1">
    <location>
        <begin position="79"/>
        <end position="88"/>
    </location>
</feature>
<organism evidence="2 3">
    <name type="scientific">Paraconiothyrium brasiliense</name>
    <dbReference type="NCBI Taxonomy" id="300254"/>
    <lineage>
        <taxon>Eukaryota</taxon>
        <taxon>Fungi</taxon>
        <taxon>Dikarya</taxon>
        <taxon>Ascomycota</taxon>
        <taxon>Pezizomycotina</taxon>
        <taxon>Dothideomycetes</taxon>
        <taxon>Pleosporomycetidae</taxon>
        <taxon>Pleosporales</taxon>
        <taxon>Massarineae</taxon>
        <taxon>Didymosphaeriaceae</taxon>
        <taxon>Paraconiothyrium</taxon>
    </lineage>
</organism>
<protein>
    <submittedName>
        <fullName evidence="2">Uncharacterized protein</fullName>
    </submittedName>
</protein>
<comment type="caution">
    <text evidence="2">The sequence shown here is derived from an EMBL/GenBank/DDBJ whole genome shotgun (WGS) entry which is preliminary data.</text>
</comment>
<dbReference type="Proteomes" id="UP001521785">
    <property type="component" value="Unassembled WGS sequence"/>
</dbReference>
<dbReference type="EMBL" id="JAKJXO020000013">
    <property type="protein sequence ID" value="KAL1597021.1"/>
    <property type="molecule type" value="Genomic_DNA"/>
</dbReference>
<keyword evidence="3" id="KW-1185">Reference proteome</keyword>
<gene>
    <name evidence="2" type="ORF">SLS60_008603</name>
</gene>
<proteinExistence type="predicted"/>
<feature type="compositionally biased region" description="Basic residues" evidence="1">
    <location>
        <begin position="96"/>
        <end position="105"/>
    </location>
</feature>
<accession>A0ABR3QXY5</accession>
<reference evidence="2 3" key="1">
    <citation type="submission" date="2024-02" db="EMBL/GenBank/DDBJ databases">
        <title>De novo assembly and annotation of 12 fungi associated with fruit tree decline syndrome in Ontario, Canada.</title>
        <authorList>
            <person name="Sulman M."/>
            <person name="Ellouze W."/>
            <person name="Ilyukhin E."/>
        </authorList>
    </citation>
    <scope>NUCLEOTIDE SEQUENCE [LARGE SCALE GENOMIC DNA]</scope>
    <source>
        <strain evidence="2 3">M42-189</strain>
    </source>
</reference>
<evidence type="ECO:0000256" key="1">
    <source>
        <dbReference type="SAM" id="MobiDB-lite"/>
    </source>
</evidence>
<sequence>MAHSFKAVVPRRDAPTMETTLAAKNTMHFPAGVRFERISRYNIKLSARTHAESLQSGDISYRLSQRIDSMSPEEERHVPQNTGMSPNGSDEAKSKSPTKVRAARSRLRSYAECKKENTTCINVMIDNDVGNMACVETGSNIRYNGGSTKRKAQRQVPISSVFDVTPSKATQLVLDDIDDEGSLELTTKRQRIWQDKAVQDRSSDVIDQISEDELMTDEKGAVAEAWTDGPVNGMFSALNYSATASY</sequence>
<evidence type="ECO:0000313" key="2">
    <source>
        <dbReference type="EMBL" id="KAL1597021.1"/>
    </source>
</evidence>
<feature type="region of interest" description="Disordered" evidence="1">
    <location>
        <begin position="69"/>
        <end position="105"/>
    </location>
</feature>